<sequence>MELVVCNSNSDERRGAAACKFTDDIIEEILMRLDARSVMRRKCVCKSWLSLITHPSFKHRHLKHQVPGIVLHNVCMYTPFWIHRSGSESFWCHECPEDIDDKSRVKDSWYVVVTGSQNGVICLAYVRNRRFYLWNPSIRKNRKLPPPPTTRCLVMHGGFRYDALTDDFKVVYLEGYTQGIYVNYFRGGNLVGVYSLQSDSWKMLEMPDLFSDHHPPEDSSSSTLVMVTDPSCSLYCCSLVVNGSIHWLIHYGRRKLVASTPYLETFLDYVGIVAFDMSTELSLVIFERPSSIQIWVMKQYGVSDSWTKHFSADFSNCPLPPPSVQSHQNIGQAAFYSNGDMLLKYTGSYCLYNSKGNKVENLSPSSDAAELGIVVVIPLVVCHAI</sequence>
<dbReference type="InParanoid" id="A0A2P5DFS9"/>
<gene>
    <name evidence="2" type="ORF">TorRG33x02_252650</name>
</gene>
<dbReference type="STRING" id="63057.A0A2P5DFS9"/>
<dbReference type="OrthoDB" id="1731189at2759"/>
<dbReference type="SMART" id="SM00256">
    <property type="entry name" value="FBOX"/>
    <property type="match status" value="1"/>
</dbReference>
<keyword evidence="3" id="KW-1185">Reference proteome</keyword>
<dbReference type="InterPro" id="IPR017451">
    <property type="entry name" value="F-box-assoc_interact_dom"/>
</dbReference>
<dbReference type="InterPro" id="IPR050796">
    <property type="entry name" value="SCF_F-box_component"/>
</dbReference>
<reference evidence="3" key="1">
    <citation type="submission" date="2016-06" db="EMBL/GenBank/DDBJ databases">
        <title>Parallel loss of symbiosis genes in relatives of nitrogen-fixing non-legume Parasponia.</title>
        <authorList>
            <person name="Van Velzen R."/>
            <person name="Holmer R."/>
            <person name="Bu F."/>
            <person name="Rutten L."/>
            <person name="Van Zeijl A."/>
            <person name="Liu W."/>
            <person name="Santuari L."/>
            <person name="Cao Q."/>
            <person name="Sharma T."/>
            <person name="Shen D."/>
            <person name="Roswanjaya Y."/>
            <person name="Wardhani T."/>
            <person name="Kalhor M.S."/>
            <person name="Jansen J."/>
            <person name="Van den Hoogen J."/>
            <person name="Gungor B."/>
            <person name="Hartog M."/>
            <person name="Hontelez J."/>
            <person name="Verver J."/>
            <person name="Yang W.-C."/>
            <person name="Schijlen E."/>
            <person name="Repin R."/>
            <person name="Schilthuizen M."/>
            <person name="Schranz E."/>
            <person name="Heidstra R."/>
            <person name="Miyata K."/>
            <person name="Fedorova E."/>
            <person name="Kohlen W."/>
            <person name="Bisseling T."/>
            <person name="Smit S."/>
            <person name="Geurts R."/>
        </authorList>
    </citation>
    <scope>NUCLEOTIDE SEQUENCE [LARGE SCALE GENOMIC DNA]</scope>
    <source>
        <strain evidence="3">cv. RG33-2</strain>
    </source>
</reference>
<dbReference type="PANTHER" id="PTHR31672:SF13">
    <property type="entry name" value="F-BOX PROTEIN CPR30-LIKE"/>
    <property type="match status" value="1"/>
</dbReference>
<dbReference type="SUPFAM" id="SSF81383">
    <property type="entry name" value="F-box domain"/>
    <property type="match status" value="1"/>
</dbReference>
<dbReference type="AlphaFoldDB" id="A0A2P5DFS9"/>
<organism evidence="2 3">
    <name type="scientific">Trema orientale</name>
    <name type="common">Charcoal tree</name>
    <name type="synonym">Celtis orientalis</name>
    <dbReference type="NCBI Taxonomy" id="63057"/>
    <lineage>
        <taxon>Eukaryota</taxon>
        <taxon>Viridiplantae</taxon>
        <taxon>Streptophyta</taxon>
        <taxon>Embryophyta</taxon>
        <taxon>Tracheophyta</taxon>
        <taxon>Spermatophyta</taxon>
        <taxon>Magnoliopsida</taxon>
        <taxon>eudicotyledons</taxon>
        <taxon>Gunneridae</taxon>
        <taxon>Pentapetalae</taxon>
        <taxon>rosids</taxon>
        <taxon>fabids</taxon>
        <taxon>Rosales</taxon>
        <taxon>Cannabaceae</taxon>
        <taxon>Trema</taxon>
    </lineage>
</organism>
<proteinExistence type="predicted"/>
<accession>A0A2P5DFS9</accession>
<dbReference type="CDD" id="cd22157">
    <property type="entry name" value="F-box_AtFBW1-like"/>
    <property type="match status" value="1"/>
</dbReference>
<dbReference type="InterPro" id="IPR036047">
    <property type="entry name" value="F-box-like_dom_sf"/>
</dbReference>
<dbReference type="NCBIfam" id="TIGR01640">
    <property type="entry name" value="F_box_assoc_1"/>
    <property type="match status" value="1"/>
</dbReference>
<name>A0A2P5DFS9_TREOI</name>
<evidence type="ECO:0000259" key="1">
    <source>
        <dbReference type="SMART" id="SM00256"/>
    </source>
</evidence>
<comment type="caution">
    <text evidence="2">The sequence shown here is derived from an EMBL/GenBank/DDBJ whole genome shotgun (WGS) entry which is preliminary data.</text>
</comment>
<feature type="domain" description="F-box" evidence="1">
    <location>
        <begin position="21"/>
        <end position="61"/>
    </location>
</feature>
<evidence type="ECO:0000313" key="3">
    <source>
        <dbReference type="Proteomes" id="UP000237000"/>
    </source>
</evidence>
<dbReference type="EMBL" id="JXTC01000273">
    <property type="protein sequence ID" value="PON72145.1"/>
    <property type="molecule type" value="Genomic_DNA"/>
</dbReference>
<evidence type="ECO:0000313" key="2">
    <source>
        <dbReference type="EMBL" id="PON72145.1"/>
    </source>
</evidence>
<dbReference type="Pfam" id="PF00646">
    <property type="entry name" value="F-box"/>
    <property type="match status" value="1"/>
</dbReference>
<dbReference type="Gene3D" id="1.20.1280.50">
    <property type="match status" value="1"/>
</dbReference>
<protein>
    <submittedName>
        <fullName evidence="2">F-box domain containing protein</fullName>
    </submittedName>
</protein>
<dbReference type="Proteomes" id="UP000237000">
    <property type="component" value="Unassembled WGS sequence"/>
</dbReference>
<dbReference type="InterPro" id="IPR001810">
    <property type="entry name" value="F-box_dom"/>
</dbReference>
<dbReference type="PANTHER" id="PTHR31672">
    <property type="entry name" value="BNACNNG10540D PROTEIN"/>
    <property type="match status" value="1"/>
</dbReference>